<protein>
    <recommendedName>
        <fullName evidence="1">Type 4 fimbrial biogenesis protein PilX N-terminal domain-containing protein</fullName>
    </recommendedName>
</protein>
<feature type="domain" description="Type 4 fimbrial biogenesis protein PilX N-terminal" evidence="1">
    <location>
        <begin position="11"/>
        <end position="61"/>
    </location>
</feature>
<organism evidence="2 3">
    <name type="scientific">Pseudomonas schmalbachii</name>
    <dbReference type="NCBI Taxonomy" id="2816993"/>
    <lineage>
        <taxon>Bacteria</taxon>
        <taxon>Pseudomonadati</taxon>
        <taxon>Pseudomonadota</taxon>
        <taxon>Gammaproteobacteria</taxon>
        <taxon>Pseudomonadales</taxon>
        <taxon>Pseudomonadaceae</taxon>
        <taxon>Pseudomonas</taxon>
    </lineage>
</organism>
<comment type="caution">
    <text evidence="2">The sequence shown here is derived from an EMBL/GenBank/DDBJ whole genome shotgun (WGS) entry which is preliminary data.</text>
</comment>
<sequence>MTTRNLGRRESGAVLLVALVMLLVLTALTLTGMRGAALENRLVGNQAEERQAFNAGEAALREGERKLARLPGADDGRNDVCIADMDLCVVGREQVQSANGGAVGWRWAGSPADWWMKGSHALAYRGSDNQTRFSLAPRLNAAHFDSDSGCSLNGDGVCTDYYYVTTYATAGAGRTPLILQSVFARRYLN</sequence>
<evidence type="ECO:0000259" key="1">
    <source>
        <dbReference type="Pfam" id="PF14341"/>
    </source>
</evidence>
<reference evidence="2 3" key="1">
    <citation type="submission" date="2020-12" db="EMBL/GenBank/DDBJ databases">
        <title>Pseudomonas schmalbachii sp. nov. isolated from millipede gut.</title>
        <authorList>
            <person name="Shelomi M."/>
        </authorList>
    </citation>
    <scope>NUCLEOTIDE SEQUENCE [LARGE SCALE GENOMIC DNA]</scope>
    <source>
        <strain evidence="2 3">Milli4</strain>
    </source>
</reference>
<proteinExistence type="predicted"/>
<gene>
    <name evidence="2" type="ORF">JFY56_08670</name>
</gene>
<dbReference type="Pfam" id="PF14341">
    <property type="entry name" value="PilX_N"/>
    <property type="match status" value="1"/>
</dbReference>
<dbReference type="InterPro" id="IPR025746">
    <property type="entry name" value="PilX_N_dom"/>
</dbReference>
<dbReference type="Proteomes" id="UP000669060">
    <property type="component" value="Unassembled WGS sequence"/>
</dbReference>
<evidence type="ECO:0000313" key="2">
    <source>
        <dbReference type="EMBL" id="MBO3275295.1"/>
    </source>
</evidence>
<dbReference type="EMBL" id="JAELYA010000002">
    <property type="protein sequence ID" value="MBO3275295.1"/>
    <property type="molecule type" value="Genomic_DNA"/>
</dbReference>
<evidence type="ECO:0000313" key="3">
    <source>
        <dbReference type="Proteomes" id="UP000669060"/>
    </source>
</evidence>
<accession>A0ABS3TRJ3</accession>
<keyword evidence="3" id="KW-1185">Reference proteome</keyword>
<dbReference type="RefSeq" id="WP_208313125.1">
    <property type="nucleotide sequence ID" value="NZ_JAELYA010000002.1"/>
</dbReference>
<name>A0ABS3TRJ3_9PSED</name>